<dbReference type="GO" id="GO:0005615">
    <property type="term" value="C:extracellular space"/>
    <property type="evidence" value="ECO:0007669"/>
    <property type="project" value="UniProtKB-UniRule"/>
</dbReference>
<comment type="function">
    <text evidence="7">Immune regulatory cytokine.</text>
</comment>
<dbReference type="Ensembl" id="ENSSHAT00000021650.2">
    <property type="protein sequence ID" value="ENSSHAP00000021477.2"/>
    <property type="gene ID" value="ENSSHAG00000018197.2"/>
</dbReference>
<evidence type="ECO:0000256" key="1">
    <source>
        <dbReference type="ARBA" id="ARBA00004613"/>
    </source>
</evidence>
<evidence type="ECO:0000313" key="9">
    <source>
        <dbReference type="Proteomes" id="UP000007648"/>
    </source>
</evidence>
<dbReference type="Gene3D" id="1.20.1250.10">
    <property type="match status" value="1"/>
</dbReference>
<dbReference type="GeneTree" id="ENSGT00950000183124"/>
<evidence type="ECO:0000313" key="8">
    <source>
        <dbReference type="Ensembl" id="ENSSHAP00000021477.2"/>
    </source>
</evidence>
<dbReference type="InterPro" id="IPR020443">
    <property type="entry name" value="IL-10/19/20/24/26"/>
</dbReference>
<evidence type="ECO:0000256" key="2">
    <source>
        <dbReference type="ARBA" id="ARBA00008813"/>
    </source>
</evidence>
<accession>G3X1C2</accession>
<sequence>MKLSGFPLCLLCAILFLWLAHAGSLRRCLISMDIHHMEKSFQGIKTAVQAKDSFQNITILSASETLYNITSSDVCCMTKDVLQFYVDKVFRNHEESDPRIQRGLSTIANSFLHIRNALEQCRSQKNCYCRKETTSKFQLIVRNYEQMEVKAAAIKSLGELDILLSWISRNYQPKATTK</sequence>
<dbReference type="InParanoid" id="G3X1C2"/>
<dbReference type="GeneID" id="100918216"/>
<name>G3X1C2_SARHA</name>
<keyword evidence="6" id="KW-1015">Disulfide bond</keyword>
<gene>
    <name evidence="8" type="primary">IL19</name>
</gene>
<feature type="disulfide bond" evidence="6">
    <location>
        <begin position="28"/>
        <end position="121"/>
    </location>
</feature>
<dbReference type="OrthoDB" id="9938154at2759"/>
<evidence type="ECO:0000256" key="5">
    <source>
        <dbReference type="ARBA" id="ARBA00022729"/>
    </source>
</evidence>
<dbReference type="HOGENOM" id="CLU_098690_0_0_1"/>
<comment type="similarity">
    <text evidence="2 7">Belongs to the IL-10 family.</text>
</comment>
<reference evidence="8" key="3">
    <citation type="submission" date="2025-09" db="UniProtKB">
        <authorList>
            <consortium name="Ensembl"/>
        </authorList>
    </citation>
    <scope>IDENTIFICATION</scope>
</reference>
<dbReference type="PRINTS" id="PR01937">
    <property type="entry name" value="INTRLEUKIN24"/>
</dbReference>
<dbReference type="FunCoup" id="G3X1C2">
    <property type="interactions" value="449"/>
</dbReference>
<dbReference type="Proteomes" id="UP000007648">
    <property type="component" value="Unassembled WGS sequence"/>
</dbReference>
<proteinExistence type="inferred from homology"/>
<dbReference type="Pfam" id="PF00726">
    <property type="entry name" value="IL10"/>
    <property type="match status" value="1"/>
</dbReference>
<dbReference type="RefSeq" id="XP_023357696.1">
    <property type="nucleotide sequence ID" value="XM_023501928.2"/>
</dbReference>
<organism evidence="8 9">
    <name type="scientific">Sarcophilus harrisii</name>
    <name type="common">Tasmanian devil</name>
    <name type="synonym">Sarcophilus laniarius</name>
    <dbReference type="NCBI Taxonomy" id="9305"/>
    <lineage>
        <taxon>Eukaryota</taxon>
        <taxon>Metazoa</taxon>
        <taxon>Chordata</taxon>
        <taxon>Craniata</taxon>
        <taxon>Vertebrata</taxon>
        <taxon>Euteleostomi</taxon>
        <taxon>Mammalia</taxon>
        <taxon>Metatheria</taxon>
        <taxon>Dasyuromorphia</taxon>
        <taxon>Dasyuridae</taxon>
        <taxon>Sarcophilus</taxon>
    </lineage>
</organism>
<dbReference type="KEGG" id="shr:100918216"/>
<dbReference type="RefSeq" id="XP_031793122.1">
    <property type="nucleotide sequence ID" value="XM_031937262.1"/>
</dbReference>
<dbReference type="PANTHER" id="PTHR48482">
    <property type="entry name" value="INTERLEUKIN-19-RELATED"/>
    <property type="match status" value="1"/>
</dbReference>
<feature type="disulfide bond" evidence="6">
    <location>
        <begin position="75"/>
        <end position="127"/>
    </location>
</feature>
<dbReference type="GO" id="GO:0005125">
    <property type="term" value="F:cytokine activity"/>
    <property type="evidence" value="ECO:0007669"/>
    <property type="project" value="UniProtKB-UniRule"/>
</dbReference>
<evidence type="ECO:0000256" key="4">
    <source>
        <dbReference type="ARBA" id="ARBA00022525"/>
    </source>
</evidence>
<comment type="subcellular location">
    <subcellularLocation>
        <location evidence="1 7">Secreted</location>
    </subcellularLocation>
</comment>
<keyword evidence="3 7" id="KW-0202">Cytokine</keyword>
<dbReference type="eggNOG" id="ENOG502SRCR">
    <property type="taxonomic scope" value="Eukaryota"/>
</dbReference>
<dbReference type="STRING" id="9305.ENSSHAP00000021477"/>
<feature type="signal peptide" evidence="7">
    <location>
        <begin position="1"/>
        <end position="22"/>
    </location>
</feature>
<dbReference type="AlphaFoldDB" id="G3X1C2"/>
<protein>
    <recommendedName>
        <fullName evidence="7">Interleukin family protein</fullName>
    </recommendedName>
</protein>
<keyword evidence="5 7" id="KW-0732">Signal</keyword>
<feature type="chain" id="PRO_5031603421" description="Interleukin family protein" evidence="7">
    <location>
        <begin position="23"/>
        <end position="178"/>
    </location>
</feature>
<dbReference type="InterPro" id="IPR009079">
    <property type="entry name" value="4_helix_cytokine-like_core"/>
</dbReference>
<dbReference type="CTD" id="29949"/>
<dbReference type="InterPro" id="IPR020444">
    <property type="entry name" value="IL-24"/>
</dbReference>
<dbReference type="SUPFAM" id="SSF47266">
    <property type="entry name" value="4-helical cytokines"/>
    <property type="match status" value="1"/>
</dbReference>
<evidence type="ECO:0000256" key="6">
    <source>
        <dbReference type="PIRSR" id="PIRSR620443-51"/>
    </source>
</evidence>
<reference evidence="8 9" key="1">
    <citation type="journal article" date="2011" name="Proc. Natl. Acad. Sci. U.S.A.">
        <title>Genetic diversity and population structure of the endangered marsupial Sarcophilus harrisii (Tasmanian devil).</title>
        <authorList>
            <person name="Miller W."/>
            <person name="Hayes V.M."/>
            <person name="Ratan A."/>
            <person name="Petersen D.C."/>
            <person name="Wittekindt N.E."/>
            <person name="Miller J."/>
            <person name="Walenz B."/>
            <person name="Knight J."/>
            <person name="Qi J."/>
            <person name="Zhao F."/>
            <person name="Wang Q."/>
            <person name="Bedoya-Reina O.C."/>
            <person name="Katiyar N."/>
            <person name="Tomsho L.P."/>
            <person name="Kasson L.M."/>
            <person name="Hardie R.A."/>
            <person name="Woodbridge P."/>
            <person name="Tindall E.A."/>
            <person name="Bertelsen M.F."/>
            <person name="Dixon D."/>
            <person name="Pyecroft S."/>
            <person name="Helgen K.M."/>
            <person name="Lesk A.M."/>
            <person name="Pringle T.H."/>
            <person name="Patterson N."/>
            <person name="Zhang Y."/>
            <person name="Kreiss A."/>
            <person name="Woods G.M."/>
            <person name="Jones M.E."/>
            <person name="Schuster S.C."/>
        </authorList>
    </citation>
    <scope>NUCLEOTIDE SEQUENCE [LARGE SCALE GENOMIC DNA]</scope>
</reference>
<evidence type="ECO:0000256" key="7">
    <source>
        <dbReference type="RuleBase" id="RU368043"/>
    </source>
</evidence>
<dbReference type="PANTHER" id="PTHR48482:SF3">
    <property type="entry name" value="INTERLEUKIN-19"/>
    <property type="match status" value="1"/>
</dbReference>
<evidence type="ECO:0000256" key="3">
    <source>
        <dbReference type="ARBA" id="ARBA00022514"/>
    </source>
</evidence>
<feature type="disulfide bond" evidence="6">
    <location>
        <begin position="76"/>
        <end position="129"/>
    </location>
</feature>
<keyword evidence="4 7" id="KW-0964">Secreted</keyword>
<keyword evidence="9" id="KW-1185">Reference proteome</keyword>
<reference evidence="8" key="2">
    <citation type="submission" date="2025-08" db="UniProtKB">
        <authorList>
            <consortium name="Ensembl"/>
        </authorList>
    </citation>
    <scope>IDENTIFICATION</scope>
</reference>